<dbReference type="InterPro" id="IPR035905">
    <property type="entry name" value="Barstar-like_sf"/>
</dbReference>
<dbReference type="Pfam" id="PF01337">
    <property type="entry name" value="Barstar"/>
    <property type="match status" value="1"/>
</dbReference>
<evidence type="ECO:0000256" key="2">
    <source>
        <dbReference type="SAM" id="MobiDB-lite"/>
    </source>
</evidence>
<evidence type="ECO:0000259" key="3">
    <source>
        <dbReference type="Pfam" id="PF01337"/>
    </source>
</evidence>
<name>A0ABV8TAQ2_9ACTN</name>
<organism evidence="4 5">
    <name type="scientific">Streptomyces andamanensis</name>
    <dbReference type="NCBI Taxonomy" id="1565035"/>
    <lineage>
        <taxon>Bacteria</taxon>
        <taxon>Bacillati</taxon>
        <taxon>Actinomycetota</taxon>
        <taxon>Actinomycetes</taxon>
        <taxon>Kitasatosporales</taxon>
        <taxon>Streptomycetaceae</taxon>
        <taxon>Streptomyces</taxon>
    </lineage>
</organism>
<proteinExistence type="inferred from homology"/>
<reference evidence="5" key="1">
    <citation type="journal article" date="2019" name="Int. J. Syst. Evol. Microbiol.">
        <title>The Global Catalogue of Microorganisms (GCM) 10K type strain sequencing project: providing services to taxonomists for standard genome sequencing and annotation.</title>
        <authorList>
            <consortium name="The Broad Institute Genomics Platform"/>
            <consortium name="The Broad Institute Genome Sequencing Center for Infectious Disease"/>
            <person name="Wu L."/>
            <person name="Ma J."/>
        </authorList>
    </citation>
    <scope>NUCLEOTIDE SEQUENCE [LARGE SCALE GENOMIC DNA]</scope>
    <source>
        <strain evidence="5">PCU 347</strain>
    </source>
</reference>
<feature type="region of interest" description="Disordered" evidence="2">
    <location>
        <begin position="151"/>
        <end position="177"/>
    </location>
</feature>
<comment type="caution">
    <text evidence="4">The sequence shown here is derived from an EMBL/GenBank/DDBJ whole genome shotgun (WGS) entry which is preliminary data.</text>
</comment>
<keyword evidence="5" id="KW-1185">Reference proteome</keyword>
<sequence>MHGSTSVEELFRLLTQATERLESRGFRVIRLDAGQWNTERDMHRAMATALDFPDCYGHNLDAFNDCLGDVACYGGYDDAPEGAGLVLVLSRYDRFATTCPRAAQVVLDIIAARARQAAELRRRLICLVQSSDPRIRFGSVGAMPVLWNNGERPDAYRGASDREPSPRGQSEDRPWTA</sequence>
<dbReference type="SUPFAM" id="SSF52038">
    <property type="entry name" value="Barstar-related"/>
    <property type="match status" value="1"/>
</dbReference>
<dbReference type="RefSeq" id="WP_381737553.1">
    <property type="nucleotide sequence ID" value="NZ_JBHSDP010000008.1"/>
</dbReference>
<accession>A0ABV8TAQ2</accession>
<evidence type="ECO:0000256" key="1">
    <source>
        <dbReference type="ARBA" id="ARBA00006845"/>
    </source>
</evidence>
<comment type="similarity">
    <text evidence="1">Belongs to the barstar family.</text>
</comment>
<dbReference type="EMBL" id="JBHSDP010000008">
    <property type="protein sequence ID" value="MFC4327675.1"/>
    <property type="molecule type" value="Genomic_DNA"/>
</dbReference>
<feature type="domain" description="Barstar (barnase inhibitor)" evidence="3">
    <location>
        <begin position="27"/>
        <end position="128"/>
    </location>
</feature>
<gene>
    <name evidence="4" type="ORF">ACFPC0_07505</name>
</gene>
<dbReference type="Gene3D" id="3.30.370.10">
    <property type="entry name" value="Barstar-like"/>
    <property type="match status" value="1"/>
</dbReference>
<evidence type="ECO:0000313" key="5">
    <source>
        <dbReference type="Proteomes" id="UP001595824"/>
    </source>
</evidence>
<dbReference type="InterPro" id="IPR000468">
    <property type="entry name" value="Barstar"/>
</dbReference>
<protein>
    <submittedName>
        <fullName evidence="4">Barstar family protein</fullName>
    </submittedName>
</protein>
<dbReference type="Proteomes" id="UP001595824">
    <property type="component" value="Unassembled WGS sequence"/>
</dbReference>
<evidence type="ECO:0000313" key="4">
    <source>
        <dbReference type="EMBL" id="MFC4327675.1"/>
    </source>
</evidence>